<name>A0A2U2D5F4_9PSED</name>
<dbReference type="EMBL" id="QFAW01000025">
    <property type="protein sequence ID" value="PWE42721.1"/>
    <property type="molecule type" value="Genomic_DNA"/>
</dbReference>
<dbReference type="AlphaFoldDB" id="A0A2U2D5F4"/>
<gene>
    <name evidence="1" type="ORF">C9I49_18410</name>
</gene>
<organism evidence="1 2">
    <name type="scientific">Pseudomonas prosekii</name>
    <dbReference type="NCBI Taxonomy" id="1148509"/>
    <lineage>
        <taxon>Bacteria</taxon>
        <taxon>Pseudomonadati</taxon>
        <taxon>Pseudomonadota</taxon>
        <taxon>Gammaproteobacteria</taxon>
        <taxon>Pseudomonadales</taxon>
        <taxon>Pseudomonadaceae</taxon>
        <taxon>Pseudomonas</taxon>
    </lineage>
</organism>
<accession>A0A2U2D5F4</accession>
<proteinExistence type="predicted"/>
<dbReference type="Proteomes" id="UP000245056">
    <property type="component" value="Unassembled WGS sequence"/>
</dbReference>
<evidence type="ECO:0000313" key="1">
    <source>
        <dbReference type="EMBL" id="PWE42721.1"/>
    </source>
</evidence>
<reference evidence="1 2" key="1">
    <citation type="submission" date="2018-05" db="EMBL/GenBank/DDBJ databases">
        <title>Genome sequences of two Antarctic strains of Pseudomonas prosekii: insights into adaptation to extreme conditions.</title>
        <authorList>
            <person name="Snopkova K."/>
            <person name="Dufkova K."/>
            <person name="Cejkova D."/>
            <person name="Sedlacek I."/>
            <person name="Smajs D."/>
        </authorList>
    </citation>
    <scope>NUCLEOTIDE SEQUENCE [LARGE SCALE GENOMIC DNA]</scope>
    <source>
        <strain evidence="1 2">P2673</strain>
    </source>
</reference>
<protein>
    <submittedName>
        <fullName evidence="1">Uncharacterized protein</fullName>
    </submittedName>
</protein>
<sequence length="91" mass="9997">MENPEAKVLNPPATDNPVRGRVGSVAAAEVRGCVWVCSSCRACEAAFGCEAVVKPVYAVFLKHRVRRFHDCCAAERSLVPRQLLQKRTLLS</sequence>
<comment type="caution">
    <text evidence="1">The sequence shown here is derived from an EMBL/GenBank/DDBJ whole genome shotgun (WGS) entry which is preliminary data.</text>
</comment>
<dbReference type="OrthoDB" id="7039952at2"/>
<evidence type="ECO:0000313" key="2">
    <source>
        <dbReference type="Proteomes" id="UP000245056"/>
    </source>
</evidence>